<reference evidence="2 3" key="1">
    <citation type="journal article" date="2021" name="Nat. Commun.">
        <title>Incipient diploidization of the medicinal plant Perilla within 10,000 years.</title>
        <authorList>
            <person name="Zhang Y."/>
            <person name="Shen Q."/>
            <person name="Leng L."/>
            <person name="Zhang D."/>
            <person name="Chen S."/>
            <person name="Shi Y."/>
            <person name="Ning Z."/>
            <person name="Chen S."/>
        </authorList>
    </citation>
    <scope>NUCLEOTIDE SEQUENCE [LARGE SCALE GENOMIC DNA]</scope>
    <source>
        <strain evidence="3">cv. PC099</strain>
    </source>
</reference>
<dbReference type="PANTHER" id="PTHR31374">
    <property type="entry name" value="AUXIN-INDUCED PROTEIN-LIKE-RELATED"/>
    <property type="match status" value="1"/>
</dbReference>
<accession>A0AAD4NW63</accession>
<name>A0AAD4NW63_PERFH</name>
<dbReference type="Proteomes" id="UP001190926">
    <property type="component" value="Unassembled WGS sequence"/>
</dbReference>
<evidence type="ECO:0000313" key="3">
    <source>
        <dbReference type="Proteomes" id="UP001190926"/>
    </source>
</evidence>
<gene>
    <name evidence="2" type="ORF">C2S53_012722</name>
</gene>
<organism evidence="2 3">
    <name type="scientific">Perilla frutescens var. hirtella</name>
    <name type="common">Perilla citriodora</name>
    <name type="synonym">Perilla setoyensis</name>
    <dbReference type="NCBI Taxonomy" id="608512"/>
    <lineage>
        <taxon>Eukaryota</taxon>
        <taxon>Viridiplantae</taxon>
        <taxon>Streptophyta</taxon>
        <taxon>Embryophyta</taxon>
        <taxon>Tracheophyta</taxon>
        <taxon>Spermatophyta</taxon>
        <taxon>Magnoliopsida</taxon>
        <taxon>eudicotyledons</taxon>
        <taxon>Gunneridae</taxon>
        <taxon>Pentapetalae</taxon>
        <taxon>asterids</taxon>
        <taxon>lamiids</taxon>
        <taxon>Lamiales</taxon>
        <taxon>Lamiaceae</taxon>
        <taxon>Nepetoideae</taxon>
        <taxon>Elsholtzieae</taxon>
        <taxon>Perilla</taxon>
    </lineage>
</organism>
<keyword evidence="3" id="KW-1185">Reference proteome</keyword>
<dbReference type="AlphaFoldDB" id="A0AAD4NW63"/>
<dbReference type="PANTHER" id="PTHR31374:SF118">
    <property type="entry name" value="OS01G0924966 PROTEIN"/>
    <property type="match status" value="1"/>
</dbReference>
<evidence type="ECO:0000313" key="2">
    <source>
        <dbReference type="EMBL" id="KAH6755453.1"/>
    </source>
</evidence>
<dbReference type="GO" id="GO:0009733">
    <property type="term" value="P:response to auxin"/>
    <property type="evidence" value="ECO:0007669"/>
    <property type="project" value="InterPro"/>
</dbReference>
<protein>
    <submittedName>
        <fullName evidence="2">SAUR-like auxin-responsive protein family</fullName>
    </submittedName>
</protein>
<comment type="similarity">
    <text evidence="1">Belongs to the ARG7 family.</text>
</comment>
<dbReference type="Pfam" id="PF02519">
    <property type="entry name" value="Auxin_inducible"/>
    <property type="match status" value="1"/>
</dbReference>
<dbReference type="InterPro" id="IPR003676">
    <property type="entry name" value="SAUR_fam"/>
</dbReference>
<dbReference type="EMBL" id="SDAM02029604">
    <property type="protein sequence ID" value="KAH6755453.1"/>
    <property type="molecule type" value="Genomic_DNA"/>
</dbReference>
<sequence>MWKRCKSFSDGLGKKGDSMSTVQVNGFIRKSKSLPLPHRMITAEKGSFPIYVGPEKERFMIKTEQVNHPLFKILLEEAESEYGYGNKGPLMLPCQVDHFLDVLIQIDFCDEGIAEERGCTIVARNYSSYHFLTPPRVIALAR</sequence>
<proteinExistence type="inferred from homology"/>
<comment type="caution">
    <text evidence="2">The sequence shown here is derived from an EMBL/GenBank/DDBJ whole genome shotgun (WGS) entry which is preliminary data.</text>
</comment>
<evidence type="ECO:0000256" key="1">
    <source>
        <dbReference type="ARBA" id="ARBA00006974"/>
    </source>
</evidence>